<dbReference type="PROSITE" id="PS51257">
    <property type="entry name" value="PROKAR_LIPOPROTEIN"/>
    <property type="match status" value="1"/>
</dbReference>
<keyword evidence="1" id="KW-0732">Signal</keyword>
<accession>A0A6F8VAG4</accession>
<sequence>MKALPRIFLATLLLCALTLAGGCDKRDKQAGYQPVIGDKPATEPVRREYLFGVHPLHNPSRLFKLYGPIVELLNARIPEAHFSLEASRNYEEFEKKLYARHFDLALPNPYHTINALKHGYRVFGKMGDDAMFRGIILVRRDGGIRDVGDLKGKAVSFPALSALAATMLPQLYLNDHGLPVGSYEARYVGSQESSIMNVYLGNTVAGATWPPPWIAFEKEHPDYAAQLKVQWTTDKLPNNGLVARDDFPPQLLQRVAAILFSLQDSREGREILARLPLSRFEAASEETYRPVREFVAHFSATVRPLEEVEKAK</sequence>
<dbReference type="Proteomes" id="UP000502260">
    <property type="component" value="Chromosome"/>
</dbReference>
<protein>
    <recommendedName>
        <fullName evidence="4">Phosphonate ABC transporter substrate-binding protein</fullName>
    </recommendedName>
</protein>
<dbReference type="SUPFAM" id="SSF53850">
    <property type="entry name" value="Periplasmic binding protein-like II"/>
    <property type="match status" value="1"/>
</dbReference>
<feature type="chain" id="PRO_5026004260" description="Phosphonate ABC transporter substrate-binding protein" evidence="1">
    <location>
        <begin position="21"/>
        <end position="312"/>
    </location>
</feature>
<evidence type="ECO:0000313" key="2">
    <source>
        <dbReference type="EMBL" id="BCB26833.1"/>
    </source>
</evidence>
<organism evidence="2 3">
    <name type="scientific">Sulfurimicrobium lacus</name>
    <dbReference type="NCBI Taxonomy" id="2715678"/>
    <lineage>
        <taxon>Bacteria</taxon>
        <taxon>Pseudomonadati</taxon>
        <taxon>Pseudomonadota</taxon>
        <taxon>Betaproteobacteria</taxon>
        <taxon>Nitrosomonadales</taxon>
        <taxon>Sulfuricellaceae</taxon>
        <taxon>Sulfurimicrobium</taxon>
    </lineage>
</organism>
<dbReference type="AlphaFoldDB" id="A0A6F8VAG4"/>
<dbReference type="Pfam" id="PF12974">
    <property type="entry name" value="Phosphonate-bd"/>
    <property type="match status" value="1"/>
</dbReference>
<gene>
    <name evidence="2" type="ORF">SKTS_17190</name>
</gene>
<reference evidence="3" key="1">
    <citation type="submission" date="2020-03" db="EMBL/GenBank/DDBJ databases">
        <title>Complete genome sequence of sulfur-oxidizing bacterium skT11.</title>
        <authorList>
            <person name="Kanda M."/>
            <person name="Kojima H."/>
            <person name="Fukui M."/>
        </authorList>
    </citation>
    <scope>NUCLEOTIDE SEQUENCE [LARGE SCALE GENOMIC DNA]</scope>
    <source>
        <strain evidence="3">skT11</strain>
    </source>
</reference>
<dbReference type="EMBL" id="AP022853">
    <property type="protein sequence ID" value="BCB26833.1"/>
    <property type="molecule type" value="Genomic_DNA"/>
</dbReference>
<evidence type="ECO:0000313" key="3">
    <source>
        <dbReference type="Proteomes" id="UP000502260"/>
    </source>
</evidence>
<name>A0A6F8VAG4_9PROT</name>
<feature type="signal peptide" evidence="1">
    <location>
        <begin position="1"/>
        <end position="20"/>
    </location>
</feature>
<dbReference type="KEGG" id="slac:SKTS_17190"/>
<dbReference type="Gene3D" id="3.40.190.10">
    <property type="entry name" value="Periplasmic binding protein-like II"/>
    <property type="match status" value="2"/>
</dbReference>
<evidence type="ECO:0008006" key="4">
    <source>
        <dbReference type="Google" id="ProtNLM"/>
    </source>
</evidence>
<dbReference type="PANTHER" id="PTHR35841">
    <property type="entry name" value="PHOSPHONATES-BINDING PERIPLASMIC PROTEIN"/>
    <property type="match status" value="1"/>
</dbReference>
<evidence type="ECO:0000256" key="1">
    <source>
        <dbReference type="SAM" id="SignalP"/>
    </source>
</evidence>
<dbReference type="PANTHER" id="PTHR35841:SF1">
    <property type="entry name" value="PHOSPHONATES-BINDING PERIPLASMIC PROTEIN"/>
    <property type="match status" value="1"/>
</dbReference>
<dbReference type="RefSeq" id="WP_244617482.1">
    <property type="nucleotide sequence ID" value="NZ_AP022853.1"/>
</dbReference>
<proteinExistence type="predicted"/>
<keyword evidence="3" id="KW-1185">Reference proteome</keyword>